<keyword evidence="5 6" id="KW-0067">ATP-binding</keyword>
<name>A0AAD1XCD0_EUPCR</name>
<dbReference type="PROSITE" id="PS50011">
    <property type="entry name" value="PROTEIN_KINASE_DOM"/>
    <property type="match status" value="1"/>
</dbReference>
<sequence length="548" mass="63191">MSQLCKRLKKIFKDTSYREEQSDLEMGSYRDSRSSKDIHLSLPSQKEMVTKERGSGISYCQIDQEEEIDDGYYTPEEMKENQILYKDKTETLSEKNEIQNFQIGDLVGKGTYAQVFQGFDLDTGKIIAIKQVPILKFADKDQVDIRLAALKKEIKLLRSFDHPNIVKYLGNQNDGKVLNIFLEYVSSGSISSMLNQYKSFDENLTKIYIKNILKGLDYLHAHNVIHGDIKGSNVLVDDNGICKLADFGGSNRIIKHSKQRQRMVGTAQWMAPEVIRESKYDRFSDIWSVGCVVIEMLQGSPPWSECDNIYAALFKIAKTRQPPQFPPNITYEATDFLQRCLNVDSKRRPNVRTLLNHPFITNDKMQNSVPKDFYGVEMISSNFKNFYEKFTFDNNIEEEDSKIKNNFENSKEEDSKRIQMSDCDASVQSHEPNKTLLRYHTKKSMLLPCNEGLGLAGHFDFDESDDHNPFANASNSESMNKESSHVKVFKGGRIRGQQNERFTMMKDKSQLQNENDRLVLKFPKKIVLDDESLIRCRTQNNISKFTIM</sequence>
<feature type="compositionally biased region" description="Basic and acidic residues" evidence="7">
    <location>
        <begin position="408"/>
        <end position="419"/>
    </location>
</feature>
<dbReference type="Pfam" id="PF00069">
    <property type="entry name" value="Pkinase"/>
    <property type="match status" value="1"/>
</dbReference>
<keyword evidence="10" id="KW-1185">Reference proteome</keyword>
<evidence type="ECO:0000256" key="2">
    <source>
        <dbReference type="ARBA" id="ARBA00022679"/>
    </source>
</evidence>
<dbReference type="PROSITE" id="PS00108">
    <property type="entry name" value="PROTEIN_KINASE_ST"/>
    <property type="match status" value="1"/>
</dbReference>
<dbReference type="CDD" id="cd06606">
    <property type="entry name" value="STKc_MAPKKK"/>
    <property type="match status" value="1"/>
</dbReference>
<feature type="domain" description="Protein kinase" evidence="8">
    <location>
        <begin position="101"/>
        <end position="360"/>
    </location>
</feature>
<keyword evidence="3 6" id="KW-0547">Nucleotide-binding</keyword>
<keyword evidence="1" id="KW-0723">Serine/threonine-protein kinase</keyword>
<dbReference type="Proteomes" id="UP001295684">
    <property type="component" value="Unassembled WGS sequence"/>
</dbReference>
<dbReference type="GO" id="GO:0005524">
    <property type="term" value="F:ATP binding"/>
    <property type="evidence" value="ECO:0007669"/>
    <property type="project" value="UniProtKB-UniRule"/>
</dbReference>
<feature type="region of interest" description="Disordered" evidence="7">
    <location>
        <begin position="408"/>
        <end position="429"/>
    </location>
</feature>
<evidence type="ECO:0000256" key="3">
    <source>
        <dbReference type="ARBA" id="ARBA00022741"/>
    </source>
</evidence>
<evidence type="ECO:0000256" key="6">
    <source>
        <dbReference type="PROSITE-ProRule" id="PRU10141"/>
    </source>
</evidence>
<evidence type="ECO:0000256" key="7">
    <source>
        <dbReference type="SAM" id="MobiDB-lite"/>
    </source>
</evidence>
<keyword evidence="4" id="KW-0418">Kinase</keyword>
<organism evidence="9 10">
    <name type="scientific">Euplotes crassus</name>
    <dbReference type="NCBI Taxonomy" id="5936"/>
    <lineage>
        <taxon>Eukaryota</taxon>
        <taxon>Sar</taxon>
        <taxon>Alveolata</taxon>
        <taxon>Ciliophora</taxon>
        <taxon>Intramacronucleata</taxon>
        <taxon>Spirotrichea</taxon>
        <taxon>Hypotrichia</taxon>
        <taxon>Euplotida</taxon>
        <taxon>Euplotidae</taxon>
        <taxon>Moneuplotes</taxon>
    </lineage>
</organism>
<gene>
    <name evidence="9" type="ORF">ECRASSUSDP1_LOCUS6676</name>
</gene>
<feature type="binding site" evidence="6">
    <location>
        <position position="130"/>
    </location>
    <ligand>
        <name>ATP</name>
        <dbReference type="ChEBI" id="CHEBI:30616"/>
    </ligand>
</feature>
<dbReference type="InterPro" id="IPR008271">
    <property type="entry name" value="Ser/Thr_kinase_AS"/>
</dbReference>
<dbReference type="Gene3D" id="1.10.510.10">
    <property type="entry name" value="Transferase(Phosphotransferase) domain 1"/>
    <property type="match status" value="1"/>
</dbReference>
<dbReference type="EMBL" id="CAMPGE010006481">
    <property type="protein sequence ID" value="CAI2365328.1"/>
    <property type="molecule type" value="Genomic_DNA"/>
</dbReference>
<dbReference type="PANTHER" id="PTHR11584:SF369">
    <property type="entry name" value="MITOGEN-ACTIVATED PROTEIN KINASE KINASE KINASE 19-RELATED"/>
    <property type="match status" value="1"/>
</dbReference>
<evidence type="ECO:0000313" key="10">
    <source>
        <dbReference type="Proteomes" id="UP001295684"/>
    </source>
</evidence>
<protein>
    <recommendedName>
        <fullName evidence="8">Protein kinase domain-containing protein</fullName>
    </recommendedName>
</protein>
<dbReference type="InterPro" id="IPR011009">
    <property type="entry name" value="Kinase-like_dom_sf"/>
</dbReference>
<proteinExistence type="predicted"/>
<evidence type="ECO:0000259" key="8">
    <source>
        <dbReference type="PROSITE" id="PS50011"/>
    </source>
</evidence>
<dbReference type="GO" id="GO:0004674">
    <property type="term" value="F:protein serine/threonine kinase activity"/>
    <property type="evidence" value="ECO:0007669"/>
    <property type="project" value="UniProtKB-KW"/>
</dbReference>
<evidence type="ECO:0000256" key="1">
    <source>
        <dbReference type="ARBA" id="ARBA00022527"/>
    </source>
</evidence>
<evidence type="ECO:0000256" key="4">
    <source>
        <dbReference type="ARBA" id="ARBA00022777"/>
    </source>
</evidence>
<evidence type="ECO:0000313" key="9">
    <source>
        <dbReference type="EMBL" id="CAI2365328.1"/>
    </source>
</evidence>
<comment type="caution">
    <text evidence="9">The sequence shown here is derived from an EMBL/GenBank/DDBJ whole genome shotgun (WGS) entry which is preliminary data.</text>
</comment>
<dbReference type="InterPro" id="IPR000719">
    <property type="entry name" value="Prot_kinase_dom"/>
</dbReference>
<evidence type="ECO:0000256" key="5">
    <source>
        <dbReference type="ARBA" id="ARBA00022840"/>
    </source>
</evidence>
<reference evidence="9" key="1">
    <citation type="submission" date="2023-07" db="EMBL/GenBank/DDBJ databases">
        <authorList>
            <consortium name="AG Swart"/>
            <person name="Singh M."/>
            <person name="Singh A."/>
            <person name="Seah K."/>
            <person name="Emmerich C."/>
        </authorList>
    </citation>
    <scope>NUCLEOTIDE SEQUENCE</scope>
    <source>
        <strain evidence="9">DP1</strain>
    </source>
</reference>
<dbReference type="InterPro" id="IPR017441">
    <property type="entry name" value="Protein_kinase_ATP_BS"/>
</dbReference>
<dbReference type="SUPFAM" id="SSF56112">
    <property type="entry name" value="Protein kinase-like (PK-like)"/>
    <property type="match status" value="1"/>
</dbReference>
<dbReference type="SMART" id="SM00220">
    <property type="entry name" value="S_TKc"/>
    <property type="match status" value="1"/>
</dbReference>
<accession>A0AAD1XCD0</accession>
<keyword evidence="2" id="KW-0808">Transferase</keyword>
<dbReference type="PROSITE" id="PS00107">
    <property type="entry name" value="PROTEIN_KINASE_ATP"/>
    <property type="match status" value="1"/>
</dbReference>
<dbReference type="PANTHER" id="PTHR11584">
    <property type="entry name" value="SERINE/THREONINE PROTEIN KINASE"/>
    <property type="match status" value="1"/>
</dbReference>
<dbReference type="AlphaFoldDB" id="A0AAD1XCD0"/>